<dbReference type="GO" id="GO:0005739">
    <property type="term" value="C:mitochondrion"/>
    <property type="evidence" value="ECO:0007669"/>
    <property type="project" value="TreeGrafter"/>
</dbReference>
<evidence type="ECO:0000256" key="6">
    <source>
        <dbReference type="RuleBase" id="RU361279"/>
    </source>
</evidence>
<keyword evidence="2 6" id="KW-0547">Nucleotide-binding</keyword>
<evidence type="ECO:0000256" key="2">
    <source>
        <dbReference type="ARBA" id="ARBA00022741"/>
    </source>
</evidence>
<comment type="cofactor">
    <cofactor evidence="6">
        <name>Mg(2+)</name>
        <dbReference type="ChEBI" id="CHEBI:18420"/>
    </cofactor>
</comment>
<dbReference type="EMBL" id="HBKR01001598">
    <property type="protein sequence ID" value="CAE2266975.1"/>
    <property type="molecule type" value="Transcribed_RNA"/>
</dbReference>
<dbReference type="InterPro" id="IPR002698">
    <property type="entry name" value="FTHF_cligase"/>
</dbReference>
<keyword evidence="3 6" id="KW-0067">ATP-binding</keyword>
<comment type="similarity">
    <text evidence="1 6">Belongs to the 5-formyltetrahydrofolate cyclo-ligase family.</text>
</comment>
<dbReference type="AlphaFoldDB" id="A0A7S4JL58"/>
<sequence>MKFVRVEGKEDLESFVKNKWGIPEPPNPDEREDIYSSGGHLDLILCPGLGFDTQNQRLGRGKGYYDRYIQKAISSSHPPPKLIGIALKEQKVDSVPTDAHDIPMDEVLFPN</sequence>
<proteinExistence type="inferred from homology"/>
<dbReference type="Gene3D" id="3.40.50.10420">
    <property type="entry name" value="NagB/RpiA/CoA transferase-like"/>
    <property type="match status" value="1"/>
</dbReference>
<dbReference type="EC" id="6.3.3.2" evidence="5 6"/>
<keyword evidence="6" id="KW-0479">Metal-binding</keyword>
<reference evidence="7" key="1">
    <citation type="submission" date="2021-01" db="EMBL/GenBank/DDBJ databases">
        <authorList>
            <person name="Corre E."/>
            <person name="Pelletier E."/>
            <person name="Niang G."/>
            <person name="Scheremetjew M."/>
            <person name="Finn R."/>
            <person name="Kale V."/>
            <person name="Holt S."/>
            <person name="Cochrane G."/>
            <person name="Meng A."/>
            <person name="Brown T."/>
            <person name="Cohen L."/>
        </authorList>
    </citation>
    <scope>NUCLEOTIDE SEQUENCE</scope>
    <source>
        <strain evidence="7">SoJaBio B1-5/56/2</strain>
    </source>
</reference>
<dbReference type="PANTHER" id="PTHR23407">
    <property type="entry name" value="ATPASE INHIBITOR/5-FORMYLTETRAHYDROFOLATE CYCLO-LIGASE"/>
    <property type="match status" value="1"/>
</dbReference>
<dbReference type="NCBIfam" id="TIGR02727">
    <property type="entry name" value="MTHFS_bact"/>
    <property type="match status" value="1"/>
</dbReference>
<protein>
    <recommendedName>
        <fullName evidence="5 6">5-formyltetrahydrofolate cyclo-ligase</fullName>
        <ecNumber evidence="5 6">6.3.3.2</ecNumber>
    </recommendedName>
</protein>
<dbReference type="SUPFAM" id="SSF100950">
    <property type="entry name" value="NagB/RpiA/CoA transferase-like"/>
    <property type="match status" value="1"/>
</dbReference>
<name>A0A7S4JL58_9EUKA</name>
<evidence type="ECO:0000313" key="7">
    <source>
        <dbReference type="EMBL" id="CAE2266975.1"/>
    </source>
</evidence>
<dbReference type="GO" id="GO:0030272">
    <property type="term" value="F:5-formyltetrahydrofolate cyclo-ligase activity"/>
    <property type="evidence" value="ECO:0007669"/>
    <property type="project" value="UniProtKB-EC"/>
</dbReference>
<dbReference type="GO" id="GO:0005524">
    <property type="term" value="F:ATP binding"/>
    <property type="evidence" value="ECO:0007669"/>
    <property type="project" value="UniProtKB-KW"/>
</dbReference>
<evidence type="ECO:0000256" key="4">
    <source>
        <dbReference type="ARBA" id="ARBA00036539"/>
    </source>
</evidence>
<evidence type="ECO:0000256" key="5">
    <source>
        <dbReference type="ARBA" id="ARBA00038966"/>
    </source>
</evidence>
<gene>
    <name evidence="7" type="ORF">NAES01612_LOCUS998</name>
</gene>
<dbReference type="PANTHER" id="PTHR23407:SF1">
    <property type="entry name" value="5-FORMYLTETRAHYDROFOLATE CYCLO-LIGASE"/>
    <property type="match status" value="1"/>
</dbReference>
<comment type="catalytic activity">
    <reaction evidence="4 6">
        <text>(6S)-5-formyl-5,6,7,8-tetrahydrofolate + ATP = (6R)-5,10-methenyltetrahydrofolate + ADP + phosphate</text>
        <dbReference type="Rhea" id="RHEA:10488"/>
        <dbReference type="ChEBI" id="CHEBI:30616"/>
        <dbReference type="ChEBI" id="CHEBI:43474"/>
        <dbReference type="ChEBI" id="CHEBI:57455"/>
        <dbReference type="ChEBI" id="CHEBI:57457"/>
        <dbReference type="ChEBI" id="CHEBI:456216"/>
        <dbReference type="EC" id="6.3.3.2"/>
    </reaction>
</comment>
<keyword evidence="6" id="KW-0460">Magnesium</keyword>
<dbReference type="Pfam" id="PF01812">
    <property type="entry name" value="5-FTHF_cyc-lig"/>
    <property type="match status" value="1"/>
</dbReference>
<evidence type="ECO:0000256" key="1">
    <source>
        <dbReference type="ARBA" id="ARBA00010638"/>
    </source>
</evidence>
<accession>A0A7S4JL58</accession>
<evidence type="ECO:0000256" key="3">
    <source>
        <dbReference type="ARBA" id="ARBA00022840"/>
    </source>
</evidence>
<dbReference type="InterPro" id="IPR037171">
    <property type="entry name" value="NagB/RpiA_transferase-like"/>
</dbReference>
<dbReference type="GO" id="GO:0046872">
    <property type="term" value="F:metal ion binding"/>
    <property type="evidence" value="ECO:0007669"/>
    <property type="project" value="UniProtKB-KW"/>
</dbReference>
<dbReference type="GO" id="GO:0035999">
    <property type="term" value="P:tetrahydrofolate interconversion"/>
    <property type="evidence" value="ECO:0007669"/>
    <property type="project" value="TreeGrafter"/>
</dbReference>
<dbReference type="GO" id="GO:0009396">
    <property type="term" value="P:folic acid-containing compound biosynthetic process"/>
    <property type="evidence" value="ECO:0007669"/>
    <property type="project" value="TreeGrafter"/>
</dbReference>
<dbReference type="InterPro" id="IPR024185">
    <property type="entry name" value="FTHF_cligase-like_sf"/>
</dbReference>
<organism evidence="7">
    <name type="scientific">Paramoeba aestuarina</name>
    <dbReference type="NCBI Taxonomy" id="180227"/>
    <lineage>
        <taxon>Eukaryota</taxon>
        <taxon>Amoebozoa</taxon>
        <taxon>Discosea</taxon>
        <taxon>Flabellinia</taxon>
        <taxon>Dactylopodida</taxon>
        <taxon>Paramoebidae</taxon>
        <taxon>Paramoeba</taxon>
    </lineage>
</organism>